<organism evidence="2">
    <name type="scientific">Oryza punctata</name>
    <name type="common">Red rice</name>
    <dbReference type="NCBI Taxonomy" id="4537"/>
    <lineage>
        <taxon>Eukaryota</taxon>
        <taxon>Viridiplantae</taxon>
        <taxon>Streptophyta</taxon>
        <taxon>Embryophyta</taxon>
        <taxon>Tracheophyta</taxon>
        <taxon>Spermatophyta</taxon>
        <taxon>Magnoliopsida</taxon>
        <taxon>Liliopsida</taxon>
        <taxon>Poales</taxon>
        <taxon>Poaceae</taxon>
        <taxon>BOP clade</taxon>
        <taxon>Oryzoideae</taxon>
        <taxon>Oryzeae</taxon>
        <taxon>Oryzinae</taxon>
        <taxon>Oryza</taxon>
    </lineage>
</organism>
<dbReference type="AlphaFoldDB" id="A0A0E0MC29"/>
<evidence type="ECO:0000313" key="3">
    <source>
        <dbReference type="Proteomes" id="UP000026962"/>
    </source>
</evidence>
<protein>
    <submittedName>
        <fullName evidence="2">Uncharacterized protein</fullName>
    </submittedName>
</protein>
<feature type="region of interest" description="Disordered" evidence="1">
    <location>
        <begin position="1"/>
        <end position="48"/>
    </location>
</feature>
<evidence type="ECO:0000256" key="1">
    <source>
        <dbReference type="SAM" id="MobiDB-lite"/>
    </source>
</evidence>
<feature type="compositionally biased region" description="Pro residues" evidence="1">
    <location>
        <begin position="10"/>
        <end position="22"/>
    </location>
</feature>
<reference evidence="2" key="2">
    <citation type="submission" date="2018-05" db="EMBL/GenBank/DDBJ databases">
        <title>OpunRS2 (Oryza punctata Reference Sequence Version 2).</title>
        <authorList>
            <person name="Zhang J."/>
            <person name="Kudrna D."/>
            <person name="Lee S."/>
            <person name="Talag J."/>
            <person name="Welchert J."/>
            <person name="Wing R.A."/>
        </authorList>
    </citation>
    <scope>NUCLEOTIDE SEQUENCE [LARGE SCALE GENOMIC DNA]</scope>
</reference>
<evidence type="ECO:0000313" key="2">
    <source>
        <dbReference type="EnsemblPlants" id="OPUNC11G01830.1"/>
    </source>
</evidence>
<keyword evidence="3" id="KW-1185">Reference proteome</keyword>
<reference evidence="2" key="1">
    <citation type="submission" date="2015-04" db="UniProtKB">
        <authorList>
            <consortium name="EnsemblPlants"/>
        </authorList>
    </citation>
    <scope>IDENTIFICATION</scope>
</reference>
<accession>A0A0E0MC29</accession>
<feature type="compositionally biased region" description="Basic and acidic residues" evidence="1">
    <location>
        <begin position="33"/>
        <end position="47"/>
    </location>
</feature>
<dbReference type="HOGENOM" id="CLU_2363356_0_0_1"/>
<name>A0A0E0MC29_ORYPU</name>
<dbReference type="Proteomes" id="UP000026962">
    <property type="component" value="Chromosome 11"/>
</dbReference>
<proteinExistence type="predicted"/>
<dbReference type="EnsemblPlants" id="OPUNC11G01830.1">
    <property type="protein sequence ID" value="OPUNC11G01830.1"/>
    <property type="gene ID" value="OPUNC11G01830"/>
</dbReference>
<dbReference type="Gramene" id="OPUNC11G01830.1">
    <property type="protein sequence ID" value="OPUNC11G01830.1"/>
    <property type="gene ID" value="OPUNC11G01830"/>
</dbReference>
<sequence length="96" mass="10414">MNCSSLHNSPTPPVPLHGPTPPQYSNLSPGKKAKAEEEAHRSRDARDSPATSFWLGVVLKLESTHQTLTHGPSLEMNPLCTSQLIAHLVSVKILLL</sequence>